<dbReference type="GO" id="GO:0009298">
    <property type="term" value="P:GDP-mannose biosynthetic process"/>
    <property type="evidence" value="ECO:0007669"/>
    <property type="project" value="UniProtKB-UniPathway"/>
</dbReference>
<keyword evidence="8 12" id="KW-0460">Magnesium</keyword>
<organism evidence="14 15">
    <name type="scientific">Intoshia linei</name>
    <dbReference type="NCBI Taxonomy" id="1819745"/>
    <lineage>
        <taxon>Eukaryota</taxon>
        <taxon>Metazoa</taxon>
        <taxon>Spiralia</taxon>
        <taxon>Lophotrochozoa</taxon>
        <taxon>Mesozoa</taxon>
        <taxon>Orthonectida</taxon>
        <taxon>Rhopaluridae</taxon>
        <taxon>Intoshia</taxon>
    </lineage>
</organism>
<evidence type="ECO:0000256" key="6">
    <source>
        <dbReference type="ARBA" id="ARBA00022490"/>
    </source>
</evidence>
<dbReference type="OrthoDB" id="10264771at2759"/>
<feature type="binding site" evidence="12">
    <location>
        <position position="12"/>
    </location>
    <ligand>
        <name>Mg(2+)</name>
        <dbReference type="ChEBI" id="CHEBI:18420"/>
        <label>1</label>
    </ligand>
</feature>
<keyword evidence="6 13" id="KW-0963">Cytoplasm</keyword>
<evidence type="ECO:0000256" key="12">
    <source>
        <dbReference type="PIRSR" id="PIRSR605002-3"/>
    </source>
</evidence>
<dbReference type="FunFam" id="3.30.1240.20:FF:000001">
    <property type="entry name" value="Phosphomannomutase"/>
    <property type="match status" value="1"/>
</dbReference>
<proteinExistence type="inferred from homology"/>
<feature type="binding site" evidence="12">
    <location>
        <position position="205"/>
    </location>
    <ligand>
        <name>Mg(2+)</name>
        <dbReference type="ChEBI" id="CHEBI:18420"/>
        <label>1</label>
    </ligand>
</feature>
<dbReference type="GO" id="GO:0006487">
    <property type="term" value="P:protein N-linked glycosylation"/>
    <property type="evidence" value="ECO:0007669"/>
    <property type="project" value="TreeGrafter"/>
</dbReference>
<dbReference type="PANTHER" id="PTHR10466">
    <property type="entry name" value="PHOSPHOMANNOMUTASE"/>
    <property type="match status" value="1"/>
</dbReference>
<dbReference type="GO" id="GO:0005829">
    <property type="term" value="C:cytosol"/>
    <property type="evidence" value="ECO:0007669"/>
    <property type="project" value="TreeGrafter"/>
</dbReference>
<keyword evidence="9 13" id="KW-0413">Isomerase</keyword>
<feature type="binding site" evidence="12">
    <location>
        <position position="10"/>
    </location>
    <ligand>
        <name>Mg(2+)</name>
        <dbReference type="ChEBI" id="CHEBI:18420"/>
        <label>1</label>
    </ligand>
</feature>
<name>A0A177AWS6_9BILA</name>
<dbReference type="Proteomes" id="UP000078046">
    <property type="component" value="Unassembled WGS sequence"/>
</dbReference>
<evidence type="ECO:0000256" key="5">
    <source>
        <dbReference type="ARBA" id="ARBA00012730"/>
    </source>
</evidence>
<feature type="binding site" evidence="11">
    <location>
        <position position="175"/>
    </location>
    <ligand>
        <name>alpha-D-mannose 1-phosphate</name>
        <dbReference type="ChEBI" id="CHEBI:58409"/>
    </ligand>
</feature>
<evidence type="ECO:0000256" key="10">
    <source>
        <dbReference type="PIRSR" id="PIRSR605002-1"/>
    </source>
</evidence>
<feature type="binding site" evidence="11">
    <location>
        <position position="119"/>
    </location>
    <ligand>
        <name>alpha-D-mannose 1-phosphate</name>
        <dbReference type="ChEBI" id="CHEBI:58409"/>
    </ligand>
</feature>
<evidence type="ECO:0000256" key="3">
    <source>
        <dbReference type="ARBA" id="ARBA00009736"/>
    </source>
</evidence>
<dbReference type="GO" id="GO:0046872">
    <property type="term" value="F:metal ion binding"/>
    <property type="evidence" value="ECO:0007669"/>
    <property type="project" value="UniProtKB-KW"/>
</dbReference>
<accession>A0A177AWS6</accession>
<comment type="caution">
    <text evidence="14">The sequence shown here is derived from an EMBL/GenBank/DDBJ whole genome shotgun (WGS) entry which is preliminary data.</text>
</comment>
<dbReference type="InterPro" id="IPR036412">
    <property type="entry name" value="HAD-like_sf"/>
</dbReference>
<comment type="catalytic activity">
    <reaction evidence="13">
        <text>alpha-D-mannose 1-phosphate = D-mannose 6-phosphate</text>
        <dbReference type="Rhea" id="RHEA:11140"/>
        <dbReference type="ChEBI" id="CHEBI:58409"/>
        <dbReference type="ChEBI" id="CHEBI:58735"/>
        <dbReference type="EC" id="5.4.2.8"/>
    </reaction>
</comment>
<comment type="subcellular location">
    <subcellularLocation>
        <location evidence="1 13">Cytoplasm</location>
    </subcellularLocation>
</comment>
<dbReference type="GO" id="GO:0004615">
    <property type="term" value="F:phosphomannomutase activity"/>
    <property type="evidence" value="ECO:0007669"/>
    <property type="project" value="UniProtKB-EC"/>
</dbReference>
<dbReference type="Gene3D" id="3.30.1240.20">
    <property type="match status" value="1"/>
</dbReference>
<evidence type="ECO:0000256" key="2">
    <source>
        <dbReference type="ARBA" id="ARBA00004699"/>
    </source>
</evidence>
<dbReference type="Pfam" id="PF03332">
    <property type="entry name" value="PMM"/>
    <property type="match status" value="1"/>
</dbReference>
<dbReference type="EC" id="5.4.2.8" evidence="5 13"/>
<dbReference type="InterPro" id="IPR023214">
    <property type="entry name" value="HAD_sf"/>
</dbReference>
<dbReference type="EMBL" id="LWCA01001201">
    <property type="protein sequence ID" value="OAF65654.1"/>
    <property type="molecule type" value="Genomic_DNA"/>
</dbReference>
<dbReference type="AlphaFoldDB" id="A0A177AWS6"/>
<keyword evidence="15" id="KW-1185">Reference proteome</keyword>
<dbReference type="SFLD" id="SFLDG01140">
    <property type="entry name" value="C2.B:_Phosphomannomutase_and_P"/>
    <property type="match status" value="1"/>
</dbReference>
<evidence type="ECO:0000256" key="1">
    <source>
        <dbReference type="ARBA" id="ARBA00004496"/>
    </source>
</evidence>
<comment type="similarity">
    <text evidence="3 13">Belongs to the eukaryotic PMM family.</text>
</comment>
<evidence type="ECO:0000313" key="14">
    <source>
        <dbReference type="EMBL" id="OAF65654.1"/>
    </source>
</evidence>
<dbReference type="NCBIfam" id="TIGR01484">
    <property type="entry name" value="HAD-SF-IIB"/>
    <property type="match status" value="1"/>
</dbReference>
<sequence length="244" mass="28106">MKSKTLFLFDVDGTLTESRQKINEDIKNLLEKIQAKYPVAIISGSDLVKITEQLVDVLNFDFVFSEGGLICHKKGIEIYQNSISAKLGEDLINKVLNFSLRELSQIHLPVKRGNFIEYRIGMLNVSPIGRSCSQKERMEFVKYDQEFKVREKLVEKYRKEFKDQNISFSIGGQISIDIFPTGWDKRSCLPELVKQKFDKIYFFGDKTHQGGNDHELYNDSRVEGIKVNGPDDTIVKVENLIMKL</sequence>
<keyword evidence="7 12" id="KW-0479">Metal-binding</keyword>
<evidence type="ECO:0000313" key="15">
    <source>
        <dbReference type="Proteomes" id="UP000078046"/>
    </source>
</evidence>
<feature type="binding site" evidence="11">
    <location>
        <position position="137"/>
    </location>
    <ligand>
        <name>alpha-D-mannose 1-phosphate</name>
        <dbReference type="ChEBI" id="CHEBI:58409"/>
    </ligand>
</feature>
<dbReference type="InterPro" id="IPR006379">
    <property type="entry name" value="HAD-SF_hydro_IIB"/>
</dbReference>
<dbReference type="Gene3D" id="3.40.50.1000">
    <property type="entry name" value="HAD superfamily/HAD-like"/>
    <property type="match status" value="1"/>
</dbReference>
<feature type="active site" description="Proton donor/acceptor" evidence="10">
    <location>
        <position position="12"/>
    </location>
</feature>
<evidence type="ECO:0000256" key="9">
    <source>
        <dbReference type="ARBA" id="ARBA00023235"/>
    </source>
</evidence>
<evidence type="ECO:0000256" key="11">
    <source>
        <dbReference type="PIRSR" id="PIRSR605002-2"/>
    </source>
</evidence>
<evidence type="ECO:0000256" key="8">
    <source>
        <dbReference type="ARBA" id="ARBA00022842"/>
    </source>
</evidence>
<reference evidence="14 15" key="1">
    <citation type="submission" date="2016-04" db="EMBL/GenBank/DDBJ databases">
        <title>The genome of Intoshia linei affirms orthonectids as highly simplified spiralians.</title>
        <authorList>
            <person name="Mikhailov K.V."/>
            <person name="Slusarev G.S."/>
            <person name="Nikitin M.A."/>
            <person name="Logacheva M.D."/>
            <person name="Penin A."/>
            <person name="Aleoshin V."/>
            <person name="Panchin Y.V."/>
        </authorList>
    </citation>
    <scope>NUCLEOTIDE SEQUENCE [LARGE SCALE GENOMIC DNA]</scope>
    <source>
        <strain evidence="14">Intl2013</strain>
        <tissue evidence="14">Whole animal</tissue>
    </source>
</reference>
<feature type="active site" description="Nucleophile" evidence="10">
    <location>
        <position position="10"/>
    </location>
</feature>
<dbReference type="SFLD" id="SFLDS00003">
    <property type="entry name" value="Haloacid_Dehalogenase"/>
    <property type="match status" value="1"/>
</dbReference>
<dbReference type="SUPFAM" id="SSF56784">
    <property type="entry name" value="HAD-like"/>
    <property type="match status" value="1"/>
</dbReference>
<gene>
    <name evidence="14" type="ORF">A3Q56_06638</name>
</gene>
<evidence type="ECO:0000256" key="7">
    <source>
        <dbReference type="ARBA" id="ARBA00022723"/>
    </source>
</evidence>
<comment type="pathway">
    <text evidence="2 13">Nucleotide-sugar biosynthesis; GDP-alpha-D-mannose biosynthesis; alpha-D-mannose 1-phosphate from D-fructose 6-phosphate: step 2/2.</text>
</comment>
<comment type="subunit">
    <text evidence="4 13">Homodimer.</text>
</comment>
<dbReference type="CDD" id="cd02585">
    <property type="entry name" value="HAD_PMM"/>
    <property type="match status" value="1"/>
</dbReference>
<dbReference type="GO" id="GO:0006013">
    <property type="term" value="P:mannose metabolic process"/>
    <property type="evidence" value="ECO:0007669"/>
    <property type="project" value="TreeGrafter"/>
</dbReference>
<dbReference type="UniPathway" id="UPA00126">
    <property type="reaction ID" value="UER00424"/>
</dbReference>
<feature type="binding site" evidence="12">
    <location>
        <position position="219"/>
    </location>
    <ligand>
        <name>Mg(2+)</name>
        <dbReference type="ChEBI" id="CHEBI:18420"/>
        <label>1</label>
    </ligand>
</feature>
<comment type="function">
    <text evidence="13">Involved in the synthesis of the GDP-mannose and dolichol-phosphate-mannose required for a number of critical mannosyl transfer reactions.</text>
</comment>
<feature type="binding site" evidence="11">
    <location>
        <position position="19"/>
    </location>
    <ligand>
        <name>alpha-D-mannose 1-phosphate</name>
        <dbReference type="ChEBI" id="CHEBI:58409"/>
    </ligand>
</feature>
<feature type="binding site" evidence="12">
    <location>
        <position position="217"/>
    </location>
    <ligand>
        <name>Mg(2+)</name>
        <dbReference type="ChEBI" id="CHEBI:18420"/>
        <label>1</label>
    </ligand>
</feature>
<dbReference type="InterPro" id="IPR005002">
    <property type="entry name" value="PMM"/>
</dbReference>
<dbReference type="InterPro" id="IPR043169">
    <property type="entry name" value="PMM_cap"/>
</dbReference>
<dbReference type="PANTHER" id="PTHR10466:SF0">
    <property type="entry name" value="PHOSPHOMANNOMUTASE"/>
    <property type="match status" value="1"/>
</dbReference>
<protein>
    <recommendedName>
        <fullName evidence="5 13">Phosphomannomutase</fullName>
        <ecNumber evidence="5 13">5.4.2.8</ecNumber>
    </recommendedName>
</protein>
<feature type="binding site" evidence="11">
    <location>
        <position position="130"/>
    </location>
    <ligand>
        <name>alpha-D-mannose 1-phosphate</name>
        <dbReference type="ChEBI" id="CHEBI:58409"/>
    </ligand>
</feature>
<dbReference type="SFLD" id="SFLDG01143">
    <property type="entry name" value="C2.B.3:_Phosphomannomutase_Lik"/>
    <property type="match status" value="1"/>
</dbReference>
<comment type="cofactor">
    <cofactor evidence="12">
        <name>Mg(2+)</name>
        <dbReference type="ChEBI" id="CHEBI:18420"/>
    </cofactor>
</comment>
<evidence type="ECO:0000256" key="4">
    <source>
        <dbReference type="ARBA" id="ARBA00011738"/>
    </source>
</evidence>
<evidence type="ECO:0000256" key="13">
    <source>
        <dbReference type="RuleBase" id="RU361118"/>
    </source>
</evidence>
<feature type="binding site" evidence="11">
    <location>
        <position position="177"/>
    </location>
    <ligand>
        <name>alpha-D-mannose 1-phosphate</name>
        <dbReference type="ChEBI" id="CHEBI:58409"/>
    </ligand>
</feature>